<dbReference type="EMBL" id="LK032551">
    <property type="protein sequence ID" value="CDY43294.1"/>
    <property type="molecule type" value="Genomic_DNA"/>
</dbReference>
<reference evidence="1 2" key="1">
    <citation type="journal article" date="2014" name="Science">
        <title>Plant genetics. Early allopolyploid evolution in the post-Neolithic Brassica napus oilseed genome.</title>
        <authorList>
            <person name="Chalhoub B."/>
            <person name="Denoeud F."/>
            <person name="Liu S."/>
            <person name="Parkin I.A."/>
            <person name="Tang H."/>
            <person name="Wang X."/>
            <person name="Chiquet J."/>
            <person name="Belcram H."/>
            <person name="Tong C."/>
            <person name="Samans B."/>
            <person name="Correa M."/>
            <person name="Da Silva C."/>
            <person name="Just J."/>
            <person name="Falentin C."/>
            <person name="Koh C.S."/>
            <person name="Le Clainche I."/>
            <person name="Bernard M."/>
            <person name="Bento P."/>
            <person name="Noel B."/>
            <person name="Labadie K."/>
            <person name="Alberti A."/>
            <person name="Charles M."/>
            <person name="Arnaud D."/>
            <person name="Guo H."/>
            <person name="Daviaud C."/>
            <person name="Alamery S."/>
            <person name="Jabbari K."/>
            <person name="Zhao M."/>
            <person name="Edger P.P."/>
            <person name="Chelaifa H."/>
            <person name="Tack D."/>
            <person name="Lassalle G."/>
            <person name="Mestiri I."/>
            <person name="Schnel N."/>
            <person name="Le Paslier M.C."/>
            <person name="Fan G."/>
            <person name="Renault V."/>
            <person name="Bayer P.E."/>
            <person name="Golicz A.A."/>
            <person name="Manoli S."/>
            <person name="Lee T.H."/>
            <person name="Thi V.H."/>
            <person name="Chalabi S."/>
            <person name="Hu Q."/>
            <person name="Fan C."/>
            <person name="Tollenaere R."/>
            <person name="Lu Y."/>
            <person name="Battail C."/>
            <person name="Shen J."/>
            <person name="Sidebottom C.H."/>
            <person name="Wang X."/>
            <person name="Canaguier A."/>
            <person name="Chauveau A."/>
            <person name="Berard A."/>
            <person name="Deniot G."/>
            <person name="Guan M."/>
            <person name="Liu Z."/>
            <person name="Sun F."/>
            <person name="Lim Y.P."/>
            <person name="Lyons E."/>
            <person name="Town C.D."/>
            <person name="Bancroft I."/>
            <person name="Wang X."/>
            <person name="Meng J."/>
            <person name="Ma J."/>
            <person name="Pires J.C."/>
            <person name="King G.J."/>
            <person name="Brunel D."/>
            <person name="Delourme R."/>
            <person name="Renard M."/>
            <person name="Aury J.M."/>
            <person name="Adams K.L."/>
            <person name="Batley J."/>
            <person name="Snowdon R.J."/>
            <person name="Tost J."/>
            <person name="Edwards D."/>
            <person name="Zhou Y."/>
            <person name="Hua W."/>
            <person name="Sharpe A.G."/>
            <person name="Paterson A.H."/>
            <person name="Guan C."/>
            <person name="Wincker P."/>
        </authorList>
    </citation>
    <scope>NUCLEOTIDE SEQUENCE [LARGE SCALE GENOMIC DNA]</scope>
    <source>
        <strain evidence="2">cv. Darmor-bzh</strain>
    </source>
</reference>
<name>A0A078I117_BRANA</name>
<evidence type="ECO:0000313" key="1">
    <source>
        <dbReference type="EMBL" id="CDY43294.1"/>
    </source>
</evidence>
<dbReference type="Proteomes" id="UP000028999">
    <property type="component" value="Unassembled WGS sequence"/>
</dbReference>
<evidence type="ECO:0000313" key="2">
    <source>
        <dbReference type="Proteomes" id="UP000028999"/>
    </source>
</evidence>
<dbReference type="PaxDb" id="3708-A0A078I117"/>
<organism evidence="1 2">
    <name type="scientific">Brassica napus</name>
    <name type="common">Rape</name>
    <dbReference type="NCBI Taxonomy" id="3708"/>
    <lineage>
        <taxon>Eukaryota</taxon>
        <taxon>Viridiplantae</taxon>
        <taxon>Streptophyta</taxon>
        <taxon>Embryophyta</taxon>
        <taxon>Tracheophyta</taxon>
        <taxon>Spermatophyta</taxon>
        <taxon>Magnoliopsida</taxon>
        <taxon>eudicotyledons</taxon>
        <taxon>Gunneridae</taxon>
        <taxon>Pentapetalae</taxon>
        <taxon>rosids</taxon>
        <taxon>malvids</taxon>
        <taxon>Brassicales</taxon>
        <taxon>Brassicaceae</taxon>
        <taxon>Brassiceae</taxon>
        <taxon>Brassica</taxon>
    </lineage>
</organism>
<keyword evidence="2" id="KW-1185">Reference proteome</keyword>
<gene>
    <name evidence="1" type="primary">BnaC06g01740D</name>
    <name evidence="1" type="ORF">GSBRNA2T00076336001</name>
</gene>
<proteinExistence type="predicted"/>
<protein>
    <submittedName>
        <fullName evidence="1">BnaC06g01740D protein</fullName>
    </submittedName>
</protein>
<dbReference type="Gramene" id="CDY43294">
    <property type="protein sequence ID" value="CDY43294"/>
    <property type="gene ID" value="GSBRNA2T00076336001"/>
</dbReference>
<accession>A0A078I117</accession>
<dbReference type="AlphaFoldDB" id="A0A078I117"/>
<sequence>MVNSWEPLYSDCLSSHCRELYEVKEGK</sequence>